<dbReference type="AlphaFoldDB" id="A0A0F9D9F4"/>
<reference evidence="1" key="1">
    <citation type="journal article" date="2015" name="Nature">
        <title>Complex archaea that bridge the gap between prokaryotes and eukaryotes.</title>
        <authorList>
            <person name="Spang A."/>
            <person name="Saw J.H."/>
            <person name="Jorgensen S.L."/>
            <person name="Zaremba-Niedzwiedzka K."/>
            <person name="Martijn J."/>
            <person name="Lind A.E."/>
            <person name="van Eijk R."/>
            <person name="Schleper C."/>
            <person name="Guy L."/>
            <person name="Ettema T.J."/>
        </authorList>
    </citation>
    <scope>NUCLEOTIDE SEQUENCE</scope>
</reference>
<proteinExistence type="predicted"/>
<sequence length="101" mass="10589">MALGTKTLTGNSSTELLAADVNRDYVLIQLQSDHQTYVGFGETAVNLQGIGLLEPGAWVKATGHKARGVINVINADSSAVIGYETQQGIECGIGVRPFPSS</sequence>
<protein>
    <submittedName>
        <fullName evidence="1">Uncharacterized protein</fullName>
    </submittedName>
</protein>
<dbReference type="EMBL" id="LAZR01040458">
    <property type="protein sequence ID" value="KKL14436.1"/>
    <property type="molecule type" value="Genomic_DNA"/>
</dbReference>
<comment type="caution">
    <text evidence="1">The sequence shown here is derived from an EMBL/GenBank/DDBJ whole genome shotgun (WGS) entry which is preliminary data.</text>
</comment>
<evidence type="ECO:0000313" key="1">
    <source>
        <dbReference type="EMBL" id="KKL14436.1"/>
    </source>
</evidence>
<gene>
    <name evidence="1" type="ORF">LCGC14_2515690</name>
</gene>
<organism evidence="1">
    <name type="scientific">marine sediment metagenome</name>
    <dbReference type="NCBI Taxonomy" id="412755"/>
    <lineage>
        <taxon>unclassified sequences</taxon>
        <taxon>metagenomes</taxon>
        <taxon>ecological metagenomes</taxon>
    </lineage>
</organism>
<accession>A0A0F9D9F4</accession>
<name>A0A0F9D9F4_9ZZZZ</name>